<accession>A0A6J7WEB8</accession>
<gene>
    <name evidence="2" type="ORF">UFOVP181_145</name>
    <name evidence="1" type="ORF">UFOVP57_17</name>
</gene>
<name>A0A6J7WEB8_9CAUD</name>
<sequence length="56" mass="6764">MKHSNIDYTNLNKRIVEQAYSGFKILSESEKRKLIQEKLDRAVEYHKSLQNTKFEY</sequence>
<evidence type="ECO:0000313" key="2">
    <source>
        <dbReference type="EMBL" id="CAB5208750.1"/>
    </source>
</evidence>
<reference evidence="2" key="1">
    <citation type="submission" date="2020-05" db="EMBL/GenBank/DDBJ databases">
        <authorList>
            <person name="Chiriac C."/>
            <person name="Salcher M."/>
            <person name="Ghai R."/>
            <person name="Kavagutti S V."/>
        </authorList>
    </citation>
    <scope>NUCLEOTIDE SEQUENCE</scope>
</reference>
<organism evidence="2">
    <name type="scientific">uncultured Caudovirales phage</name>
    <dbReference type="NCBI Taxonomy" id="2100421"/>
    <lineage>
        <taxon>Viruses</taxon>
        <taxon>Duplodnaviria</taxon>
        <taxon>Heunggongvirae</taxon>
        <taxon>Uroviricota</taxon>
        <taxon>Caudoviricetes</taxon>
        <taxon>Peduoviridae</taxon>
        <taxon>Maltschvirus</taxon>
        <taxon>Maltschvirus maltsch</taxon>
    </lineage>
</organism>
<dbReference type="EMBL" id="LR796187">
    <property type="protein sequence ID" value="CAB4124780.1"/>
    <property type="molecule type" value="Genomic_DNA"/>
</dbReference>
<proteinExistence type="predicted"/>
<dbReference type="EMBL" id="LR798231">
    <property type="protein sequence ID" value="CAB5208750.1"/>
    <property type="molecule type" value="Genomic_DNA"/>
</dbReference>
<protein>
    <submittedName>
        <fullName evidence="2">Uncharacterized protein</fullName>
    </submittedName>
</protein>
<evidence type="ECO:0000313" key="1">
    <source>
        <dbReference type="EMBL" id="CAB4124780.1"/>
    </source>
</evidence>